<dbReference type="PRINTS" id="PR00420">
    <property type="entry name" value="RNGMNOXGNASE"/>
</dbReference>
<name>A0AAN6IQQ2_EXODE</name>
<dbReference type="PANTHER" id="PTHR47178:SF2">
    <property type="entry name" value="FAD-BINDING DOMAIN-CONTAINING PROTEIN"/>
    <property type="match status" value="1"/>
</dbReference>
<dbReference type="GO" id="GO:0004497">
    <property type="term" value="F:monooxygenase activity"/>
    <property type="evidence" value="ECO:0007669"/>
    <property type="project" value="UniProtKB-KW"/>
</dbReference>
<keyword evidence="4" id="KW-0560">Oxidoreductase</keyword>
<dbReference type="InterPro" id="IPR002938">
    <property type="entry name" value="FAD-bd"/>
</dbReference>
<evidence type="ECO:0000256" key="6">
    <source>
        <dbReference type="SAM" id="SignalP"/>
    </source>
</evidence>
<evidence type="ECO:0000256" key="3">
    <source>
        <dbReference type="ARBA" id="ARBA00022827"/>
    </source>
</evidence>
<organism evidence="8 9">
    <name type="scientific">Exophiala dermatitidis</name>
    <name type="common">Black yeast-like fungus</name>
    <name type="synonym">Wangiella dermatitidis</name>
    <dbReference type="NCBI Taxonomy" id="5970"/>
    <lineage>
        <taxon>Eukaryota</taxon>
        <taxon>Fungi</taxon>
        <taxon>Dikarya</taxon>
        <taxon>Ascomycota</taxon>
        <taxon>Pezizomycotina</taxon>
        <taxon>Eurotiomycetes</taxon>
        <taxon>Chaetothyriomycetidae</taxon>
        <taxon>Chaetothyriales</taxon>
        <taxon>Herpotrichiellaceae</taxon>
        <taxon>Exophiala</taxon>
    </lineage>
</organism>
<feature type="signal peptide" evidence="6">
    <location>
        <begin position="1"/>
        <end position="20"/>
    </location>
</feature>
<proteinExistence type="predicted"/>
<evidence type="ECO:0000256" key="1">
    <source>
        <dbReference type="ARBA" id="ARBA00001974"/>
    </source>
</evidence>
<evidence type="ECO:0000256" key="5">
    <source>
        <dbReference type="ARBA" id="ARBA00023033"/>
    </source>
</evidence>
<evidence type="ECO:0000259" key="7">
    <source>
        <dbReference type="Pfam" id="PF01494"/>
    </source>
</evidence>
<keyword evidence="2" id="KW-0285">Flavoprotein</keyword>
<feature type="domain" description="FAD-binding" evidence="7">
    <location>
        <begin position="6"/>
        <end position="39"/>
    </location>
</feature>
<feature type="chain" id="PRO_5042907316" description="FAD-binding domain-containing protein" evidence="6">
    <location>
        <begin position="21"/>
        <end position="404"/>
    </location>
</feature>
<keyword evidence="3" id="KW-0274">FAD</keyword>
<evidence type="ECO:0000256" key="2">
    <source>
        <dbReference type="ARBA" id="ARBA00022630"/>
    </source>
</evidence>
<dbReference type="Proteomes" id="UP001161757">
    <property type="component" value="Unassembled WGS sequence"/>
</dbReference>
<evidence type="ECO:0000256" key="4">
    <source>
        <dbReference type="ARBA" id="ARBA00023002"/>
    </source>
</evidence>
<evidence type="ECO:0000313" key="9">
    <source>
        <dbReference type="Proteomes" id="UP001161757"/>
    </source>
</evidence>
<dbReference type="EMBL" id="JAJGCB010000029">
    <property type="protein sequence ID" value="KAJ8987002.1"/>
    <property type="molecule type" value="Genomic_DNA"/>
</dbReference>
<sequence>MTQPLRVIVIGAGLSGLAIAQGLKKNGIEYVVVDKETSPRDRNWGVTIAWSHPFLAQLLPEELFSRLTECQPDPHLDSKEAGFESVIIRDGQTGATMVQPPFPGVRRLNLQKTRKLWSQNVNVKFGKSISEIEITDQCVVAHFPDGTAETGTVLVGADGGGSWVRRWMLGDDAAPTILPYTFLNFPVRYTAEQALKMDKMMHPIVDVGVHPKSMYVGIFLLDKPVIDKPETWVFYLLATWPKEKQEQQPQQPCQCGNMVDELRHRMDGWADPYKSAVEWIPKDVQAKVAPFKIWAPKNNWDNRGGRITLAGDAAHSMTFHRGQGANNAIRDCERFVSAMVKVKAGALTLAEAVAEYDQDVITRGRQEVEVSRAQTDAFHDYAAFLESPIMKYGIRPISEDTNRG</sequence>
<comment type="cofactor">
    <cofactor evidence="1">
        <name>FAD</name>
        <dbReference type="ChEBI" id="CHEBI:57692"/>
    </cofactor>
</comment>
<reference evidence="8" key="1">
    <citation type="submission" date="2023-01" db="EMBL/GenBank/DDBJ databases">
        <title>Exophiala dermititidis isolated from Cystic Fibrosis Patient.</title>
        <authorList>
            <person name="Kurbessoian T."/>
            <person name="Crocker A."/>
            <person name="Murante D."/>
            <person name="Hogan D.A."/>
            <person name="Stajich J.E."/>
        </authorList>
    </citation>
    <scope>NUCLEOTIDE SEQUENCE</scope>
    <source>
        <strain evidence="8">Ex8</strain>
    </source>
</reference>
<dbReference type="InterPro" id="IPR036188">
    <property type="entry name" value="FAD/NAD-bd_sf"/>
</dbReference>
<dbReference type="Pfam" id="PF01494">
    <property type="entry name" value="FAD_binding_3"/>
    <property type="match status" value="2"/>
</dbReference>
<keyword evidence="5" id="KW-0503">Monooxygenase</keyword>
<feature type="domain" description="FAD-binding" evidence="7">
    <location>
        <begin position="287"/>
        <end position="345"/>
    </location>
</feature>
<comment type="caution">
    <text evidence="8">The sequence shown here is derived from an EMBL/GenBank/DDBJ whole genome shotgun (WGS) entry which is preliminary data.</text>
</comment>
<protein>
    <recommendedName>
        <fullName evidence="7">FAD-binding domain-containing protein</fullName>
    </recommendedName>
</protein>
<dbReference type="Gene3D" id="3.50.50.60">
    <property type="entry name" value="FAD/NAD(P)-binding domain"/>
    <property type="match status" value="1"/>
</dbReference>
<dbReference type="AlphaFoldDB" id="A0AAN6IQQ2"/>
<dbReference type="GO" id="GO:0071949">
    <property type="term" value="F:FAD binding"/>
    <property type="evidence" value="ECO:0007669"/>
    <property type="project" value="InterPro"/>
</dbReference>
<keyword evidence="6" id="KW-0732">Signal</keyword>
<dbReference type="PANTHER" id="PTHR47178">
    <property type="entry name" value="MONOOXYGENASE, FAD-BINDING"/>
    <property type="match status" value="1"/>
</dbReference>
<dbReference type="SUPFAM" id="SSF51905">
    <property type="entry name" value="FAD/NAD(P)-binding domain"/>
    <property type="match status" value="1"/>
</dbReference>
<gene>
    <name evidence="8" type="ORF">HRR80_008939</name>
</gene>
<accession>A0AAN6IQQ2</accession>
<evidence type="ECO:0000313" key="8">
    <source>
        <dbReference type="EMBL" id="KAJ8987002.1"/>
    </source>
</evidence>